<comment type="similarity">
    <text evidence="2 7">Belongs to the DedA family.</text>
</comment>
<evidence type="ECO:0000313" key="10">
    <source>
        <dbReference type="Proteomes" id="UP000199614"/>
    </source>
</evidence>
<evidence type="ECO:0000256" key="4">
    <source>
        <dbReference type="ARBA" id="ARBA00022692"/>
    </source>
</evidence>
<evidence type="ECO:0000256" key="5">
    <source>
        <dbReference type="ARBA" id="ARBA00022989"/>
    </source>
</evidence>
<dbReference type="AlphaFoldDB" id="A0A1I5F1Q7"/>
<keyword evidence="5 7" id="KW-1133">Transmembrane helix</keyword>
<dbReference type="PANTHER" id="PTHR30353">
    <property type="entry name" value="INNER MEMBRANE PROTEIN DEDA-RELATED"/>
    <property type="match status" value="1"/>
</dbReference>
<feature type="transmembrane region" description="Helical" evidence="7">
    <location>
        <begin position="41"/>
        <end position="62"/>
    </location>
</feature>
<feature type="transmembrane region" description="Helical" evidence="7">
    <location>
        <begin position="126"/>
        <end position="147"/>
    </location>
</feature>
<reference evidence="9 10" key="1">
    <citation type="submission" date="2016-10" db="EMBL/GenBank/DDBJ databases">
        <authorList>
            <person name="de Groot N.N."/>
        </authorList>
    </citation>
    <scope>NUCLEOTIDE SEQUENCE [LARGE SCALE GENOMIC DNA]</scope>
    <source>
        <strain evidence="9 10">CGMCC 4.1877</strain>
    </source>
</reference>
<dbReference type="Proteomes" id="UP000199614">
    <property type="component" value="Unassembled WGS sequence"/>
</dbReference>
<evidence type="ECO:0000256" key="6">
    <source>
        <dbReference type="ARBA" id="ARBA00023136"/>
    </source>
</evidence>
<dbReference type="InterPro" id="IPR032818">
    <property type="entry name" value="DedA-like"/>
</dbReference>
<keyword evidence="10" id="KW-1185">Reference proteome</keyword>
<comment type="subcellular location">
    <subcellularLocation>
        <location evidence="1 7">Cell membrane</location>
        <topology evidence="1 7">Multi-pass membrane protein</topology>
    </subcellularLocation>
</comment>
<dbReference type="RefSeq" id="WP_093351097.1">
    <property type="nucleotide sequence ID" value="NZ_FOUY01000034.1"/>
</dbReference>
<evidence type="ECO:0000313" key="9">
    <source>
        <dbReference type="EMBL" id="SFO17692.1"/>
    </source>
</evidence>
<evidence type="ECO:0000256" key="3">
    <source>
        <dbReference type="ARBA" id="ARBA00022475"/>
    </source>
</evidence>
<sequence length="204" mass="21205">MVVLVAGVVALGECTLGVGLILPGETVLIAAAMGVADVPAAVLVIGVVAVAAVTGDAIGYTIGRRFGPRLRETALIARMGRDKWDHAAHILRRHGTWAVLGARFLPVVRTMTPAAAGASGLGMYRFLPAAMVGASVWATLHIAVGYLLREAATQFEHAFGVLGWAVLAVGIVAGAAVWAVRRRRAAPRRAGGPRGGHRTAARRR</sequence>
<feature type="transmembrane region" description="Helical" evidence="7">
    <location>
        <begin position="159"/>
        <end position="180"/>
    </location>
</feature>
<keyword evidence="4 7" id="KW-0812">Transmembrane</keyword>
<evidence type="ECO:0000259" key="8">
    <source>
        <dbReference type="Pfam" id="PF09335"/>
    </source>
</evidence>
<dbReference type="GO" id="GO:0005886">
    <property type="term" value="C:plasma membrane"/>
    <property type="evidence" value="ECO:0007669"/>
    <property type="project" value="UniProtKB-SubCell"/>
</dbReference>
<name>A0A1I5F1Q7_PSUAM</name>
<proteinExistence type="inferred from homology"/>
<dbReference type="PANTHER" id="PTHR30353:SF15">
    <property type="entry name" value="INNER MEMBRANE PROTEIN YABI"/>
    <property type="match status" value="1"/>
</dbReference>
<accession>A0A1I5F1Q7</accession>
<protein>
    <submittedName>
        <fullName evidence="9">Membrane protein DedA, SNARE-associated domain</fullName>
    </submittedName>
</protein>
<dbReference type="Pfam" id="PF09335">
    <property type="entry name" value="VTT_dom"/>
    <property type="match status" value="1"/>
</dbReference>
<evidence type="ECO:0000256" key="7">
    <source>
        <dbReference type="RuleBase" id="RU367016"/>
    </source>
</evidence>
<dbReference type="InterPro" id="IPR032816">
    <property type="entry name" value="VTT_dom"/>
</dbReference>
<organism evidence="9 10">
    <name type="scientific">Pseudonocardia ammonioxydans</name>
    <dbReference type="NCBI Taxonomy" id="260086"/>
    <lineage>
        <taxon>Bacteria</taxon>
        <taxon>Bacillati</taxon>
        <taxon>Actinomycetota</taxon>
        <taxon>Actinomycetes</taxon>
        <taxon>Pseudonocardiales</taxon>
        <taxon>Pseudonocardiaceae</taxon>
        <taxon>Pseudonocardia</taxon>
    </lineage>
</organism>
<feature type="domain" description="VTT" evidence="8">
    <location>
        <begin position="22"/>
        <end position="146"/>
    </location>
</feature>
<gene>
    <name evidence="9" type="ORF">SAMN05216207_103451</name>
</gene>
<keyword evidence="6 7" id="KW-0472">Membrane</keyword>
<comment type="caution">
    <text evidence="7">Lacks conserved residue(s) required for the propagation of feature annotation.</text>
</comment>
<dbReference type="EMBL" id="FOUY01000034">
    <property type="protein sequence ID" value="SFO17692.1"/>
    <property type="molecule type" value="Genomic_DNA"/>
</dbReference>
<evidence type="ECO:0000256" key="2">
    <source>
        <dbReference type="ARBA" id="ARBA00010792"/>
    </source>
</evidence>
<keyword evidence="3 7" id="KW-1003">Cell membrane</keyword>
<evidence type="ECO:0000256" key="1">
    <source>
        <dbReference type="ARBA" id="ARBA00004651"/>
    </source>
</evidence>